<dbReference type="InterPro" id="IPR000983">
    <property type="entry name" value="Bac_GSPG_pilin"/>
</dbReference>
<name>A0A0G1IKT9_9BACT</name>
<dbReference type="PANTHER" id="PTHR30093">
    <property type="entry name" value="GENERAL SECRETION PATHWAY PROTEIN G"/>
    <property type="match status" value="1"/>
</dbReference>
<gene>
    <name evidence="7" type="ORF">UW52_C0033G0003</name>
</gene>
<keyword evidence="3 6" id="KW-0812">Transmembrane</keyword>
<evidence type="ECO:0000256" key="6">
    <source>
        <dbReference type="SAM" id="Phobius"/>
    </source>
</evidence>
<dbReference type="PANTHER" id="PTHR30093:SF44">
    <property type="entry name" value="TYPE II SECRETION SYSTEM CORE PROTEIN G"/>
    <property type="match status" value="1"/>
</dbReference>
<organism evidence="7 8">
    <name type="scientific">Candidatus Gottesmanbacteria bacterium GW2011_GWA1_44_24b</name>
    <dbReference type="NCBI Taxonomy" id="1618437"/>
    <lineage>
        <taxon>Bacteria</taxon>
        <taxon>Candidatus Gottesmaniibacteriota</taxon>
    </lineage>
</organism>
<dbReference type="Pfam" id="PF07963">
    <property type="entry name" value="N_methyl"/>
    <property type="match status" value="1"/>
</dbReference>
<protein>
    <submittedName>
        <fullName evidence="7">General secretion pathway protein G</fullName>
    </submittedName>
</protein>
<dbReference type="SUPFAM" id="SSF54523">
    <property type="entry name" value="Pili subunits"/>
    <property type="match status" value="1"/>
</dbReference>
<dbReference type="InterPro" id="IPR012902">
    <property type="entry name" value="N_methyl_site"/>
</dbReference>
<evidence type="ECO:0000313" key="8">
    <source>
        <dbReference type="Proteomes" id="UP000034521"/>
    </source>
</evidence>
<dbReference type="EMBL" id="LCIQ01000033">
    <property type="protein sequence ID" value="KKT59775.1"/>
    <property type="molecule type" value="Genomic_DNA"/>
</dbReference>
<dbReference type="NCBIfam" id="TIGR02532">
    <property type="entry name" value="IV_pilin_GFxxxE"/>
    <property type="match status" value="1"/>
</dbReference>
<dbReference type="InterPro" id="IPR045584">
    <property type="entry name" value="Pilin-like"/>
</dbReference>
<evidence type="ECO:0000256" key="4">
    <source>
        <dbReference type="ARBA" id="ARBA00022989"/>
    </source>
</evidence>
<keyword evidence="4 6" id="KW-1133">Transmembrane helix</keyword>
<dbReference type="PRINTS" id="PR00813">
    <property type="entry name" value="BCTERIALGSPG"/>
</dbReference>
<dbReference type="GO" id="GO:0015628">
    <property type="term" value="P:protein secretion by the type II secretion system"/>
    <property type="evidence" value="ECO:0007669"/>
    <property type="project" value="InterPro"/>
</dbReference>
<evidence type="ECO:0000256" key="5">
    <source>
        <dbReference type="ARBA" id="ARBA00023136"/>
    </source>
</evidence>
<feature type="transmembrane region" description="Helical" evidence="6">
    <location>
        <begin position="12"/>
        <end position="35"/>
    </location>
</feature>
<proteinExistence type="predicted"/>
<accession>A0A0G1IKT9</accession>
<evidence type="ECO:0000256" key="2">
    <source>
        <dbReference type="ARBA" id="ARBA00022481"/>
    </source>
</evidence>
<dbReference type="Gene3D" id="3.30.700.10">
    <property type="entry name" value="Glycoprotein, Type 4 Pilin"/>
    <property type="match status" value="1"/>
</dbReference>
<evidence type="ECO:0000256" key="3">
    <source>
        <dbReference type="ARBA" id="ARBA00022692"/>
    </source>
</evidence>
<keyword evidence="5 6" id="KW-0472">Membrane</keyword>
<comment type="caution">
    <text evidence="7">The sequence shown here is derived from an EMBL/GenBank/DDBJ whole genome shotgun (WGS) entry which is preliminary data.</text>
</comment>
<dbReference type="Proteomes" id="UP000034521">
    <property type="component" value="Unassembled WGS sequence"/>
</dbReference>
<evidence type="ECO:0000313" key="7">
    <source>
        <dbReference type="EMBL" id="KKT59775.1"/>
    </source>
</evidence>
<reference evidence="7 8" key="1">
    <citation type="journal article" date="2015" name="Nature">
        <title>rRNA introns, odd ribosomes, and small enigmatic genomes across a large radiation of phyla.</title>
        <authorList>
            <person name="Brown C.T."/>
            <person name="Hug L.A."/>
            <person name="Thomas B.C."/>
            <person name="Sharon I."/>
            <person name="Castelle C.J."/>
            <person name="Singh A."/>
            <person name="Wilkins M.J."/>
            <person name="Williams K.H."/>
            <person name="Banfield J.F."/>
        </authorList>
    </citation>
    <scope>NUCLEOTIDE SEQUENCE [LARGE SCALE GENOMIC DNA]</scope>
</reference>
<evidence type="ECO:0000256" key="1">
    <source>
        <dbReference type="ARBA" id="ARBA00004167"/>
    </source>
</evidence>
<dbReference type="GO" id="GO:0015627">
    <property type="term" value="C:type II protein secretion system complex"/>
    <property type="evidence" value="ECO:0007669"/>
    <property type="project" value="InterPro"/>
</dbReference>
<dbReference type="AlphaFoldDB" id="A0A0G1IKT9"/>
<comment type="subcellular location">
    <subcellularLocation>
        <location evidence="1">Membrane</location>
        <topology evidence="1">Single-pass membrane protein</topology>
    </subcellularLocation>
</comment>
<dbReference type="PROSITE" id="PS00409">
    <property type="entry name" value="PROKAR_NTER_METHYL"/>
    <property type="match status" value="1"/>
</dbReference>
<keyword evidence="2" id="KW-0488">Methylation</keyword>
<sequence length="180" mass="20005">MDRKKQMRTGFSLIELLVAIAIMAVLIALVLPNYLGARERARDTKLKAEMNQLKNAMRMYYNDYQRYPAPELVQGQATFYGCGANGTSQCIYTTPYPCPDFWFAAGGTGGCGTVYMKKPPTLNSGNGGFHYYQPDSDKFMLCVDYLENRSDLDAAVSRDRCAGMGISFISTSTHFCVCSD</sequence>
<dbReference type="GO" id="GO:0016020">
    <property type="term" value="C:membrane"/>
    <property type="evidence" value="ECO:0007669"/>
    <property type="project" value="UniProtKB-SubCell"/>
</dbReference>